<dbReference type="Pfam" id="PF00023">
    <property type="entry name" value="Ank"/>
    <property type="match status" value="2"/>
</dbReference>
<dbReference type="STRING" id="5217.A0A4Q1BMI7"/>
<comment type="caution">
    <text evidence="7">The sequence shown here is derived from an EMBL/GenBank/DDBJ whole genome shotgun (WGS) entry which is preliminary data.</text>
</comment>
<dbReference type="InterPro" id="IPR002110">
    <property type="entry name" value="Ankyrin_rpt"/>
</dbReference>
<sequence length="1187" mass="130437">MKFGKTIQSQQVPGWGEYYLNYKALKKIINSYAAGRSAADAALLSLGLRPPKRPLSSPDAQPTDSSLTPAVSTGLTSNPVEELTPLPPTAEPPAQSQGMTGIVAGGQVRGESFKAHRDVFFFTLQRELEKINAFYLIKERELRLRLLTLLTSRKRLLQSSAHHDGREAGGDEGMTVDGEGRKSAEWINLEEGWRVFERDLGKLQGFIEINATGFRKILKKWDKRSKSNTKEMYLERQVEVQPCFNREFIATLSDVVAANLLDLENGSDRLATSLFTDLPGWQSGDSGMDREANYEAGQTVAMDALVDLEANFPKALSEGREGLINWLRSARSRQQKDKDRRVMRVLWRAAVQVPEEDVDLVVNSVNLAFDMVDDINGRTPLHEACIAGNLKLVQICAEKSPSLREKPDAYGRRPLHYAALHGHTRIVSFLLHSTDPTATDMDGYTPLMHAIVRGHISIVQIFVDRKISLEPTAVSNDLIPLSLACQYGHVEVASLLLKCGAKVLPNSEGLYPQHFAAKAGHEAICRLLVEQGGPEGGGKDRPDKYNLWTPLHHAAVGGEQRHLGCIKVLVEAGCDVNCSDEYGKSPGWYAAWYGHVECLNFLIASGARLSGKQSTLESMENLGLAADPQMDSLSPGSDLELDATMDEFELIPSLSLPPPIIPLRVYGHEFLAQRCLVQISLGHPFSRAALPKPPPVKLYSRSGQDSLHLWSSLKLVMTSKSDMTAPPHSVILPLSDERELFTFQVQSLERFTLELSLYPTFGSKVIGRAIIHPSTFHDIKYHKGFIAPLLDQNLKAIGEVIYEVSCIRPFQGAQLEIGGRVETYWKSKVTPSAPSQDHAHQYQLYRPLSVSSSDIPIPRPGTVPPTSAPRESALVTASSLSGEYLHIIVQVTRDLIPVVYSDDLLPLPPIDPKSNVKLNVGVSNVTLEQFDALASTSKRRLPLSSNQPQGMTEWHVSMENVMTTLDDFLNVVPSEIGLNLQLKYVRDTDSRAVGIGPSGEVNEFVDSVLHVVYRAGKENPGRKIIFSSFDPTVCTALNWKQPNYAVLFASYCGIAHSPSFFTSASDHPTHTTDRTRSFQSIQPTQPSQSIIAPSQPQPHPTHLIPIPTEEESDLRCLSVREAVNFAKSTNLLGVILHATTLAAVPSLVASVKDAGLLLAAFGETDDVNSMRQGASDGRTVDAFVIDG</sequence>
<organism evidence="7 8">
    <name type="scientific">Tremella mesenterica</name>
    <name type="common">Jelly fungus</name>
    <dbReference type="NCBI Taxonomy" id="5217"/>
    <lineage>
        <taxon>Eukaryota</taxon>
        <taxon>Fungi</taxon>
        <taxon>Dikarya</taxon>
        <taxon>Basidiomycota</taxon>
        <taxon>Agaricomycotina</taxon>
        <taxon>Tremellomycetes</taxon>
        <taxon>Tremellales</taxon>
        <taxon>Tremellaceae</taxon>
        <taxon>Tremella</taxon>
    </lineage>
</organism>
<feature type="repeat" description="ANK" evidence="3">
    <location>
        <begin position="508"/>
        <end position="532"/>
    </location>
</feature>
<reference evidence="7 8" key="1">
    <citation type="submission" date="2016-06" db="EMBL/GenBank/DDBJ databases">
        <title>Evolution of pathogenesis and genome organization in the Tremellales.</title>
        <authorList>
            <person name="Cuomo C."/>
            <person name="Litvintseva A."/>
            <person name="Heitman J."/>
            <person name="Chen Y."/>
            <person name="Sun S."/>
            <person name="Springer D."/>
            <person name="Dromer F."/>
            <person name="Young S."/>
            <person name="Zeng Q."/>
            <person name="Chapman S."/>
            <person name="Gujja S."/>
            <person name="Saif S."/>
            <person name="Birren B."/>
        </authorList>
    </citation>
    <scope>NUCLEOTIDE SEQUENCE [LARGE SCALE GENOMIC DNA]</scope>
    <source>
        <strain evidence="7 8">ATCC 28783</strain>
    </source>
</reference>
<dbReference type="EMBL" id="SDIL01000040">
    <property type="protein sequence ID" value="RXK38872.1"/>
    <property type="molecule type" value="Genomic_DNA"/>
</dbReference>
<dbReference type="GO" id="GO:0006629">
    <property type="term" value="P:lipid metabolic process"/>
    <property type="evidence" value="ECO:0007669"/>
    <property type="project" value="InterPro"/>
</dbReference>
<dbReference type="Pfam" id="PF03009">
    <property type="entry name" value="GDPD"/>
    <property type="match status" value="1"/>
</dbReference>
<evidence type="ECO:0000259" key="6">
    <source>
        <dbReference type="PROSITE" id="PS51704"/>
    </source>
</evidence>
<evidence type="ECO:0000256" key="1">
    <source>
        <dbReference type="ARBA" id="ARBA00022737"/>
    </source>
</evidence>
<dbReference type="InterPro" id="IPR036770">
    <property type="entry name" value="Ankyrin_rpt-contain_sf"/>
</dbReference>
<feature type="repeat" description="ANK" evidence="3">
    <location>
        <begin position="476"/>
        <end position="508"/>
    </location>
</feature>
<feature type="domain" description="SPX" evidence="5">
    <location>
        <begin position="1"/>
        <end position="235"/>
    </location>
</feature>
<feature type="repeat" description="ANK" evidence="3">
    <location>
        <begin position="546"/>
        <end position="581"/>
    </location>
</feature>
<dbReference type="Pfam" id="PF12796">
    <property type="entry name" value="Ank_2"/>
    <property type="match status" value="2"/>
</dbReference>
<feature type="repeat" description="ANK" evidence="3">
    <location>
        <begin position="410"/>
        <end position="431"/>
    </location>
</feature>
<proteinExistence type="predicted"/>
<gene>
    <name evidence="7" type="ORF">M231_03821</name>
</gene>
<dbReference type="PANTHER" id="PTHR24198">
    <property type="entry name" value="ANKYRIN REPEAT AND PROTEIN KINASE DOMAIN-CONTAINING PROTEIN"/>
    <property type="match status" value="1"/>
</dbReference>
<keyword evidence="2 3" id="KW-0040">ANK repeat</keyword>
<dbReference type="SUPFAM" id="SSF48403">
    <property type="entry name" value="Ankyrin repeat"/>
    <property type="match status" value="1"/>
</dbReference>
<dbReference type="InterPro" id="IPR004331">
    <property type="entry name" value="SPX_dom"/>
</dbReference>
<dbReference type="CDD" id="cd14483">
    <property type="entry name" value="SPX_PHO81_NUC-2_like"/>
    <property type="match status" value="1"/>
</dbReference>
<dbReference type="PANTHER" id="PTHR24198:SF165">
    <property type="entry name" value="ANKYRIN REPEAT-CONTAINING PROTEIN-RELATED"/>
    <property type="match status" value="1"/>
</dbReference>
<evidence type="ECO:0000256" key="3">
    <source>
        <dbReference type="PROSITE-ProRule" id="PRU00023"/>
    </source>
</evidence>
<dbReference type="Gene3D" id="1.25.40.20">
    <property type="entry name" value="Ankyrin repeat-containing domain"/>
    <property type="match status" value="1"/>
</dbReference>
<feature type="repeat" description="ANK" evidence="3">
    <location>
        <begin position="442"/>
        <end position="474"/>
    </location>
</feature>
<dbReference type="GO" id="GO:0008081">
    <property type="term" value="F:phosphoric diester hydrolase activity"/>
    <property type="evidence" value="ECO:0007669"/>
    <property type="project" value="InterPro"/>
</dbReference>
<dbReference type="InParanoid" id="A0A4Q1BMI7"/>
<dbReference type="PRINTS" id="PR01415">
    <property type="entry name" value="ANKYRIN"/>
</dbReference>
<evidence type="ECO:0000259" key="5">
    <source>
        <dbReference type="PROSITE" id="PS51382"/>
    </source>
</evidence>
<dbReference type="PROSITE" id="PS50297">
    <property type="entry name" value="ANK_REP_REGION"/>
    <property type="match status" value="5"/>
</dbReference>
<dbReference type="SMART" id="SM00248">
    <property type="entry name" value="ANK"/>
    <property type="match status" value="7"/>
</dbReference>
<feature type="region of interest" description="Disordered" evidence="4">
    <location>
        <begin position="52"/>
        <end position="100"/>
    </location>
</feature>
<evidence type="ECO:0000256" key="4">
    <source>
        <dbReference type="SAM" id="MobiDB-lite"/>
    </source>
</evidence>
<feature type="compositionally biased region" description="Polar residues" evidence="4">
    <location>
        <begin position="58"/>
        <end position="79"/>
    </location>
</feature>
<dbReference type="InterPro" id="IPR017946">
    <property type="entry name" value="PLC-like_Pdiesterase_TIM-brl"/>
</dbReference>
<feature type="compositionally biased region" description="Pro residues" evidence="4">
    <location>
        <begin position="857"/>
        <end position="867"/>
    </location>
</feature>
<feature type="region of interest" description="Disordered" evidence="4">
    <location>
        <begin position="851"/>
        <end position="870"/>
    </location>
</feature>
<dbReference type="Proteomes" id="UP000289152">
    <property type="component" value="Unassembled WGS sequence"/>
</dbReference>
<dbReference type="InterPro" id="IPR030395">
    <property type="entry name" value="GP_PDE_dom"/>
</dbReference>
<protein>
    <recommendedName>
        <fullName evidence="9">Cyclin-dependent protein kinase inhibitor</fullName>
    </recommendedName>
</protein>
<keyword evidence="1" id="KW-0677">Repeat</keyword>
<dbReference type="VEuPathDB" id="FungiDB:TREMEDRAFT_72721"/>
<feature type="repeat" description="ANK" evidence="3">
    <location>
        <begin position="376"/>
        <end position="408"/>
    </location>
</feature>
<dbReference type="PROSITE" id="PS51704">
    <property type="entry name" value="GP_PDE"/>
    <property type="match status" value="1"/>
</dbReference>
<dbReference type="OrthoDB" id="1577640at2759"/>
<dbReference type="Pfam" id="PF25329">
    <property type="entry name" value="C2_GDE1"/>
    <property type="match status" value="1"/>
</dbReference>
<dbReference type="AlphaFoldDB" id="A0A4Q1BMI7"/>
<feature type="domain" description="GP-PDE" evidence="6">
    <location>
        <begin position="847"/>
        <end position="1187"/>
    </location>
</feature>
<evidence type="ECO:0000313" key="8">
    <source>
        <dbReference type="Proteomes" id="UP000289152"/>
    </source>
</evidence>
<dbReference type="Pfam" id="PF03105">
    <property type="entry name" value="SPX"/>
    <property type="match status" value="2"/>
</dbReference>
<dbReference type="InterPro" id="IPR057506">
    <property type="entry name" value="C2_GPCPD1"/>
</dbReference>
<dbReference type="Gene3D" id="3.20.20.190">
    <property type="entry name" value="Phosphatidylinositol (PI) phosphodiesterase"/>
    <property type="match status" value="1"/>
</dbReference>
<dbReference type="PROSITE" id="PS50088">
    <property type="entry name" value="ANK_REPEAT"/>
    <property type="match status" value="6"/>
</dbReference>
<evidence type="ECO:0000313" key="7">
    <source>
        <dbReference type="EMBL" id="RXK38872.1"/>
    </source>
</evidence>
<accession>A0A4Q1BMI7</accession>
<evidence type="ECO:0008006" key="9">
    <source>
        <dbReference type="Google" id="ProtNLM"/>
    </source>
</evidence>
<dbReference type="SUPFAM" id="SSF51695">
    <property type="entry name" value="PLC-like phosphodiesterases"/>
    <property type="match status" value="1"/>
</dbReference>
<keyword evidence="8" id="KW-1185">Reference proteome</keyword>
<dbReference type="PROSITE" id="PS51382">
    <property type="entry name" value="SPX"/>
    <property type="match status" value="1"/>
</dbReference>
<evidence type="ECO:0000256" key="2">
    <source>
        <dbReference type="ARBA" id="ARBA00023043"/>
    </source>
</evidence>
<name>A0A4Q1BMI7_TREME</name>